<dbReference type="GO" id="GO:0016787">
    <property type="term" value="F:hydrolase activity"/>
    <property type="evidence" value="ECO:0007669"/>
    <property type="project" value="UniProtKB-KW"/>
</dbReference>
<dbReference type="Pfam" id="PF00702">
    <property type="entry name" value="Hydrolase"/>
    <property type="match status" value="1"/>
</dbReference>
<dbReference type="PANTHER" id="PTHR43885">
    <property type="entry name" value="HALOACID DEHALOGENASE-LIKE HYDROLASE"/>
    <property type="match status" value="1"/>
</dbReference>
<dbReference type="PANTHER" id="PTHR43885:SF1">
    <property type="entry name" value="SUPERFAMILY HYDROLASE, PUTATIVE (AFU_ORTHOLOGUE AFUA_4G13290)-RELATED"/>
    <property type="match status" value="1"/>
</dbReference>
<dbReference type="InterPro" id="IPR036412">
    <property type="entry name" value="HAD-like_sf"/>
</dbReference>
<keyword evidence="1" id="KW-0378">Hydrolase</keyword>
<dbReference type="EMBL" id="LKMD01000108">
    <property type="protein sequence ID" value="PIA88899.1"/>
    <property type="molecule type" value="Genomic_DNA"/>
</dbReference>
<organism evidence="1 2">
    <name type="scientific">Cercospora beticola</name>
    <name type="common">Sugarbeet leaf spot fungus</name>
    <dbReference type="NCBI Taxonomy" id="122368"/>
    <lineage>
        <taxon>Eukaryota</taxon>
        <taxon>Fungi</taxon>
        <taxon>Dikarya</taxon>
        <taxon>Ascomycota</taxon>
        <taxon>Pezizomycotina</taxon>
        <taxon>Dothideomycetes</taxon>
        <taxon>Dothideomycetidae</taxon>
        <taxon>Mycosphaerellales</taxon>
        <taxon>Mycosphaerellaceae</taxon>
        <taxon>Cercospora</taxon>
    </lineage>
</organism>
<dbReference type="Proteomes" id="UP000230605">
    <property type="component" value="Chromosome 5"/>
</dbReference>
<comment type="caution">
    <text evidence="1">The sequence shown here is derived from an EMBL/GenBank/DDBJ whole genome shotgun (WGS) entry which is preliminary data.</text>
</comment>
<dbReference type="SFLD" id="SFLDG01129">
    <property type="entry name" value="C1.5:_HAD__Beta-PGM__Phosphata"/>
    <property type="match status" value="1"/>
</dbReference>
<dbReference type="AlphaFoldDB" id="A0A2G5H8N8"/>
<dbReference type="Gene3D" id="1.10.260.80">
    <property type="match status" value="1"/>
</dbReference>
<dbReference type="Gene3D" id="3.40.50.1000">
    <property type="entry name" value="HAD superfamily/HAD-like"/>
    <property type="match status" value="1"/>
</dbReference>
<evidence type="ECO:0000313" key="2">
    <source>
        <dbReference type="Proteomes" id="UP000230605"/>
    </source>
</evidence>
<dbReference type="SUPFAM" id="SSF56784">
    <property type="entry name" value="HAD-like"/>
    <property type="match status" value="1"/>
</dbReference>
<accession>A0A2G5H8N8</accession>
<dbReference type="OrthoDB" id="426235at2759"/>
<gene>
    <name evidence="1" type="ORF">CB0940_07679</name>
</gene>
<dbReference type="SFLD" id="SFLDS00003">
    <property type="entry name" value="Haloacid_Dehalogenase"/>
    <property type="match status" value="1"/>
</dbReference>
<protein>
    <submittedName>
        <fullName evidence="1">Putative hydrolase</fullName>
    </submittedName>
</protein>
<dbReference type="InterPro" id="IPR023214">
    <property type="entry name" value="HAD_sf"/>
</dbReference>
<reference evidence="1 2" key="1">
    <citation type="submission" date="2015-10" db="EMBL/GenBank/DDBJ databases">
        <title>The cercosporin biosynthetic gene cluster was horizontally transferred to several fungal lineages and shown to be expanded in Cercospora beticola based on microsynteny with recipient genomes.</title>
        <authorList>
            <person name="De Jonge R."/>
            <person name="Ebert M.K."/>
            <person name="Suttle J.C."/>
            <person name="Jurick Ii W.M."/>
            <person name="Secor G.A."/>
            <person name="Thomma B.P."/>
            <person name="Van De Peer Y."/>
            <person name="Bolton M.D."/>
        </authorList>
    </citation>
    <scope>NUCLEOTIDE SEQUENCE [LARGE SCALE GENOMIC DNA]</scope>
    <source>
        <strain evidence="1 2">09-40</strain>
    </source>
</reference>
<proteinExistence type="predicted"/>
<name>A0A2G5H8N8_CERBT</name>
<evidence type="ECO:0000313" key="1">
    <source>
        <dbReference type="EMBL" id="PIA88899.1"/>
    </source>
</evidence>
<dbReference type="CDD" id="cd01427">
    <property type="entry name" value="HAD_like"/>
    <property type="match status" value="1"/>
</dbReference>
<sequence>MFTTRPTIVALHKPAVRVSWQANAGIKQSALSRTASRTFAVTMSVRRHHFAPLGGDSGSNSDTNLLRLRGIVFDMDGTLCEPQNWMFSQMRSEVGIPKSEDILDYIHALPEPQQIEAFEKIKAIESEAMSKQIPQAGLVALMEFLDQHKIKKAICTRNFDAPVNHLLEKHVPSHLNPFDPVITRDFKPPKPSPEGILHIARSWGVVGSKAKASADGVKTPVLPIIMVGDSVDDMAAGRDAGALTVLLKSEGKEELETDERTDVAIGTLDELITLLERGIKPAR</sequence>